<name>A0A0B6Z7Z8_9EUPU</name>
<feature type="non-terminal residue" evidence="1">
    <location>
        <position position="79"/>
    </location>
</feature>
<evidence type="ECO:0000313" key="1">
    <source>
        <dbReference type="EMBL" id="CEK64648.1"/>
    </source>
</evidence>
<organism evidence="1">
    <name type="scientific">Arion vulgaris</name>
    <dbReference type="NCBI Taxonomy" id="1028688"/>
    <lineage>
        <taxon>Eukaryota</taxon>
        <taxon>Metazoa</taxon>
        <taxon>Spiralia</taxon>
        <taxon>Lophotrochozoa</taxon>
        <taxon>Mollusca</taxon>
        <taxon>Gastropoda</taxon>
        <taxon>Heterobranchia</taxon>
        <taxon>Euthyneura</taxon>
        <taxon>Panpulmonata</taxon>
        <taxon>Eupulmonata</taxon>
        <taxon>Stylommatophora</taxon>
        <taxon>Helicina</taxon>
        <taxon>Arionoidea</taxon>
        <taxon>Arionidae</taxon>
        <taxon>Arion</taxon>
    </lineage>
</organism>
<accession>A0A0B6Z7Z8</accession>
<protein>
    <submittedName>
        <fullName evidence="1">Uncharacterized protein</fullName>
    </submittedName>
</protein>
<proteinExistence type="predicted"/>
<reference evidence="1" key="1">
    <citation type="submission" date="2014-12" db="EMBL/GenBank/DDBJ databases">
        <title>Insight into the proteome of Arion vulgaris.</title>
        <authorList>
            <person name="Aradska J."/>
            <person name="Bulat T."/>
            <person name="Smidak R."/>
            <person name="Sarate P."/>
            <person name="Gangsoo J."/>
            <person name="Sialana F."/>
            <person name="Bilban M."/>
            <person name="Lubec G."/>
        </authorList>
    </citation>
    <scope>NUCLEOTIDE SEQUENCE</scope>
    <source>
        <tissue evidence="1">Skin</tissue>
    </source>
</reference>
<dbReference type="AlphaFoldDB" id="A0A0B6Z7Z8"/>
<dbReference type="EMBL" id="HACG01017783">
    <property type="protein sequence ID" value="CEK64648.1"/>
    <property type="molecule type" value="Transcribed_RNA"/>
</dbReference>
<sequence>MNASIKCSTLEKLIIYYVTVYTPAKVKPAISQPSYKSTVCKSNVCKSNVASHHYQIAYPEHSFTTLTARSNFSLSEARC</sequence>
<gene>
    <name evidence="1" type="primary">ORF52426</name>
</gene>